<proteinExistence type="inferred from homology"/>
<dbReference type="InterPro" id="IPR032311">
    <property type="entry name" value="DUF4982"/>
</dbReference>
<dbReference type="OrthoDB" id="9762066at2"/>
<organism evidence="9 10">
    <name type="scientific">Paenibacillus oryzae</name>
    <dbReference type="NCBI Taxonomy" id="1844972"/>
    <lineage>
        <taxon>Bacteria</taxon>
        <taxon>Bacillati</taxon>
        <taxon>Bacillota</taxon>
        <taxon>Bacilli</taxon>
        <taxon>Bacillales</taxon>
        <taxon>Paenibacillaceae</taxon>
        <taxon>Paenibacillus</taxon>
    </lineage>
</organism>
<dbReference type="InterPro" id="IPR048230">
    <property type="entry name" value="GalA-like"/>
</dbReference>
<dbReference type="Gene3D" id="2.60.40.10">
    <property type="entry name" value="Immunoglobulins"/>
    <property type="match status" value="3"/>
</dbReference>
<dbReference type="Pfam" id="PF18565">
    <property type="entry name" value="Glyco_hydro2_C5"/>
    <property type="match status" value="1"/>
</dbReference>
<dbReference type="Pfam" id="PF02836">
    <property type="entry name" value="Glyco_hydro_2_C"/>
    <property type="match status" value="1"/>
</dbReference>
<gene>
    <name evidence="9" type="ORF">A7K91_00720</name>
</gene>
<dbReference type="InterPro" id="IPR006103">
    <property type="entry name" value="Glyco_hydro_2_cat"/>
</dbReference>
<dbReference type="Pfam" id="PF22666">
    <property type="entry name" value="Glyco_hydro_2_N2"/>
    <property type="match status" value="1"/>
</dbReference>
<comment type="similarity">
    <text evidence="1">Belongs to the glycosyl hydrolase 2 family.</text>
</comment>
<dbReference type="NCBIfam" id="NF041462">
    <property type="entry name" value="GalA"/>
    <property type="match status" value="1"/>
</dbReference>
<dbReference type="Gene3D" id="3.20.20.80">
    <property type="entry name" value="Glycosidases"/>
    <property type="match status" value="1"/>
</dbReference>
<dbReference type="SUPFAM" id="SSF51445">
    <property type="entry name" value="(Trans)glycosidases"/>
    <property type="match status" value="1"/>
</dbReference>
<evidence type="ECO:0000313" key="10">
    <source>
        <dbReference type="Proteomes" id="UP000092024"/>
    </source>
</evidence>
<sequence>MRERLSMDKDWLFHLGDIAIPAQNSHKAVYGNAKAGGLTGAASVEWNDNEWETVNLPHDWSYRQPFDREGGVPDFGYKPRGIGWYRKKFKLSPSDNGKQLLLEFDGIATHATVYLNGSILERSFCGYTSFVVDITDRVFYGDRPNLLVVKADASVSEGWWYEGAGIYRHVWLTKKNALSIAHRGVWVNPVKLDGESWLTNVETTITNEREEEARFELLSRVVRADGEVVAEEISAGVAKAGEAIVLKQELPLVSPLLWDVDSPHLYRLESILLEDDERCDGANTSFGYRTITICPDKGFYLNGRRLKIKGTCNHQDHAGIGVALPDHVHEYRILRLKQMGSNAYRCAHHNPAPELLDACDRLGMLVMDENRNFDSSPEGLRQVENMVTRDRNHPSVVFYSLYNEEPLQGTPIGRNMFKRMKEAVLRLDNTRPILGAMNGGVMEDEGTVDVMDIAGFNYMHGGYDRFHEKHPGQPMIGSETVSAFATRGNYISDTGLQFFDSFDREKANWGNTARESWQAINTRDFMMGTFVWTGFDYRGEPTPYEWPSVSTHFGILDTCGFPKDSYYLYQAFWLDEPVVHIAGGWNWPGKEGELVTVMAHTNCEEVALYVNGELRYRENVDIYEQRQWEILYEPGTLRLEGYRNGKLVGVDEKITPGAPCSLRVEASKPALLGDGRDAVVVNVYAIDAEGRFVETANSLVAFSIEGSGVILGAGNGNPNSQEPDHLQERRLFNGCLQLIVGSNAGSDTITLTLQGEGLQAVAHAIPVESVEEPPYVPSVHERYINNWLLTQDIALQRPDPNVEIHPTDMNSWEKVDVSFGPQQMLQGAEGYVIYRSSIALTERERSSNPYLYFHAVSGDSEIYVDGKLLAKQASPWPMTVEVSLDGVELGEETVLSVLVGIKPDMYKPGINGAVSMGLRQG</sequence>
<dbReference type="InterPro" id="IPR006102">
    <property type="entry name" value="Ig-like_GH2"/>
</dbReference>
<dbReference type="SUPFAM" id="SSF49785">
    <property type="entry name" value="Galactose-binding domain-like"/>
    <property type="match status" value="2"/>
</dbReference>
<feature type="domain" description="Glycoside hydrolase family 2 immunoglobulin-like beta-sandwich" evidence="4">
    <location>
        <begin position="185"/>
        <end position="289"/>
    </location>
</feature>
<evidence type="ECO:0000313" key="9">
    <source>
        <dbReference type="EMBL" id="OBR62187.1"/>
    </source>
</evidence>
<keyword evidence="10" id="KW-1185">Reference proteome</keyword>
<dbReference type="InterPro" id="IPR008979">
    <property type="entry name" value="Galactose-bd-like_sf"/>
</dbReference>
<reference evidence="9 10" key="1">
    <citation type="submission" date="2016-05" db="EMBL/GenBank/DDBJ databases">
        <title>Paenibacillus oryzae. sp. nov., isolated from the rice root.</title>
        <authorList>
            <person name="Zhang J."/>
            <person name="Zhang X."/>
        </authorList>
    </citation>
    <scope>NUCLEOTIDE SEQUENCE [LARGE SCALE GENOMIC DNA]</scope>
    <source>
        <strain evidence="9 10">1DrF-4</strain>
    </source>
</reference>
<accession>A0A1A5Y9C7</accession>
<name>A0A1A5Y9C7_9BACL</name>
<feature type="domain" description="Glycoside hydrolase family 2" evidence="7">
    <location>
        <begin position="662"/>
        <end position="760"/>
    </location>
</feature>
<dbReference type="Proteomes" id="UP000092024">
    <property type="component" value="Unassembled WGS sequence"/>
</dbReference>
<dbReference type="InterPro" id="IPR017853">
    <property type="entry name" value="GH"/>
</dbReference>
<evidence type="ECO:0000259" key="5">
    <source>
        <dbReference type="Pfam" id="PF02836"/>
    </source>
</evidence>
<evidence type="ECO:0000259" key="8">
    <source>
        <dbReference type="Pfam" id="PF22666"/>
    </source>
</evidence>
<evidence type="ECO:0000259" key="7">
    <source>
        <dbReference type="Pfam" id="PF18565"/>
    </source>
</evidence>
<dbReference type="PANTHER" id="PTHR42732:SF1">
    <property type="entry name" value="BETA-MANNOSIDASE"/>
    <property type="match status" value="1"/>
</dbReference>
<feature type="domain" description="Glycoside hydrolase family 2 catalytic" evidence="5">
    <location>
        <begin position="296"/>
        <end position="484"/>
    </location>
</feature>
<dbReference type="InterPro" id="IPR036156">
    <property type="entry name" value="Beta-gal/glucu_dom_sf"/>
</dbReference>
<dbReference type="Pfam" id="PF00703">
    <property type="entry name" value="Glyco_hydro_2"/>
    <property type="match status" value="1"/>
</dbReference>
<dbReference type="InterPro" id="IPR040605">
    <property type="entry name" value="Glyco_hydro2_dom5"/>
</dbReference>
<dbReference type="Gene3D" id="2.60.120.260">
    <property type="entry name" value="Galactose-binding domain-like"/>
    <property type="match status" value="2"/>
</dbReference>
<evidence type="ECO:0000256" key="3">
    <source>
        <dbReference type="ARBA" id="ARBA00023295"/>
    </source>
</evidence>
<dbReference type="AlphaFoldDB" id="A0A1A5Y9C7"/>
<evidence type="ECO:0000259" key="4">
    <source>
        <dbReference type="Pfam" id="PF00703"/>
    </source>
</evidence>
<evidence type="ECO:0000256" key="1">
    <source>
        <dbReference type="ARBA" id="ARBA00007401"/>
    </source>
</evidence>
<keyword evidence="2" id="KW-0378">Hydrolase</keyword>
<protein>
    <submittedName>
        <fullName evidence="9">Uncharacterized protein</fullName>
    </submittedName>
</protein>
<dbReference type="GO" id="GO:0004553">
    <property type="term" value="F:hydrolase activity, hydrolyzing O-glycosyl compounds"/>
    <property type="evidence" value="ECO:0007669"/>
    <property type="project" value="InterPro"/>
</dbReference>
<keyword evidence="3" id="KW-0326">Glycosidase</keyword>
<evidence type="ECO:0000259" key="6">
    <source>
        <dbReference type="Pfam" id="PF16355"/>
    </source>
</evidence>
<evidence type="ECO:0000256" key="2">
    <source>
        <dbReference type="ARBA" id="ARBA00022801"/>
    </source>
</evidence>
<dbReference type="STRING" id="1844972.A7K91_00720"/>
<dbReference type="EMBL" id="LYPA01000080">
    <property type="protein sequence ID" value="OBR62187.1"/>
    <property type="molecule type" value="Genomic_DNA"/>
</dbReference>
<comment type="caution">
    <text evidence="9">The sequence shown here is derived from an EMBL/GenBank/DDBJ whole genome shotgun (WGS) entry which is preliminary data.</text>
</comment>
<dbReference type="PANTHER" id="PTHR42732">
    <property type="entry name" value="BETA-GALACTOSIDASE"/>
    <property type="match status" value="1"/>
</dbReference>
<dbReference type="InterPro" id="IPR051913">
    <property type="entry name" value="GH2_Domain-Containing"/>
</dbReference>
<dbReference type="InterPro" id="IPR054593">
    <property type="entry name" value="Beta-mannosidase-like_N2"/>
</dbReference>
<feature type="domain" description="Beta-mannosidase-like galactose-binding" evidence="8">
    <location>
        <begin position="84"/>
        <end position="158"/>
    </location>
</feature>
<dbReference type="InterPro" id="IPR013783">
    <property type="entry name" value="Ig-like_fold"/>
</dbReference>
<feature type="domain" description="DUF4982" evidence="6">
    <location>
        <begin position="592"/>
        <end position="648"/>
    </location>
</feature>
<dbReference type="GO" id="GO:0005975">
    <property type="term" value="P:carbohydrate metabolic process"/>
    <property type="evidence" value="ECO:0007669"/>
    <property type="project" value="InterPro"/>
</dbReference>
<dbReference type="Pfam" id="PF16355">
    <property type="entry name" value="DUF4982"/>
    <property type="match status" value="1"/>
</dbReference>
<dbReference type="SUPFAM" id="SSF49303">
    <property type="entry name" value="beta-Galactosidase/glucuronidase domain"/>
    <property type="match status" value="1"/>
</dbReference>